<sequence>MTGKRNGWSYFLEEVDTEYGDVLYHTAVHWLSRGEVLKRFMMLLSEIRAFMAEKERPVTPQDDAKLLYDLAFPRLVSQKQCNMSC</sequence>
<feature type="non-terminal residue" evidence="1">
    <location>
        <position position="85"/>
    </location>
</feature>
<feature type="non-terminal residue" evidence="1">
    <location>
        <position position="1"/>
    </location>
</feature>
<organism evidence="1 2">
    <name type="scientific">Polyodon spathula</name>
    <name type="common">North American paddlefish</name>
    <name type="synonym">Squalus spathula</name>
    <dbReference type="NCBI Taxonomy" id="7913"/>
    <lineage>
        <taxon>Eukaryota</taxon>
        <taxon>Metazoa</taxon>
        <taxon>Chordata</taxon>
        <taxon>Craniata</taxon>
        <taxon>Vertebrata</taxon>
        <taxon>Euteleostomi</taxon>
        <taxon>Actinopterygii</taxon>
        <taxon>Chondrostei</taxon>
        <taxon>Acipenseriformes</taxon>
        <taxon>Polyodontidae</taxon>
        <taxon>Polyodon</taxon>
    </lineage>
</organism>
<gene>
    <name evidence="1" type="ORF">GTO93_0012993</name>
</gene>
<dbReference type="EMBL" id="JAAWVQ010108038">
    <property type="protein sequence ID" value="MBN3281369.1"/>
    <property type="molecule type" value="Genomic_DNA"/>
</dbReference>
<dbReference type="PANTHER" id="PTHR45913:SF5">
    <property type="entry name" value="GENERAL TRANSCRIPTION FACTOR II-I REPEAT DOMAIN-CONTAINING PROTEIN 2A-LIKE PROTEIN"/>
    <property type="match status" value="1"/>
</dbReference>
<protein>
    <submittedName>
        <fullName evidence="1">GT2D2 protein</fullName>
    </submittedName>
</protein>
<keyword evidence="2" id="KW-1185">Reference proteome</keyword>
<comment type="caution">
    <text evidence="1">The sequence shown here is derived from an EMBL/GenBank/DDBJ whole genome shotgun (WGS) entry which is preliminary data.</text>
</comment>
<dbReference type="Proteomes" id="UP001166093">
    <property type="component" value="Unassembled WGS sequence"/>
</dbReference>
<reference evidence="1" key="1">
    <citation type="journal article" date="2021" name="Cell">
        <title>Tracing the genetic footprints of vertebrate landing in non-teleost ray-finned fishes.</title>
        <authorList>
            <person name="Bi X."/>
            <person name="Wang K."/>
            <person name="Yang L."/>
            <person name="Pan H."/>
            <person name="Jiang H."/>
            <person name="Wei Q."/>
            <person name="Fang M."/>
            <person name="Yu H."/>
            <person name="Zhu C."/>
            <person name="Cai Y."/>
            <person name="He Y."/>
            <person name="Gan X."/>
            <person name="Zeng H."/>
            <person name="Yu D."/>
            <person name="Zhu Y."/>
            <person name="Jiang H."/>
            <person name="Qiu Q."/>
            <person name="Yang H."/>
            <person name="Zhang Y.E."/>
            <person name="Wang W."/>
            <person name="Zhu M."/>
            <person name="He S."/>
            <person name="Zhang G."/>
        </authorList>
    </citation>
    <scope>NUCLEOTIDE SEQUENCE</scope>
    <source>
        <strain evidence="1">Pddl_001</strain>
    </source>
</reference>
<name>A0ABS2Y4K9_POLSP</name>
<evidence type="ECO:0000313" key="1">
    <source>
        <dbReference type="EMBL" id="MBN3281369.1"/>
    </source>
</evidence>
<evidence type="ECO:0000313" key="2">
    <source>
        <dbReference type="Proteomes" id="UP001166093"/>
    </source>
</evidence>
<proteinExistence type="predicted"/>
<dbReference type="PANTHER" id="PTHR45913">
    <property type="entry name" value="EPM2A-INTERACTING PROTEIN 1"/>
    <property type="match status" value="1"/>
</dbReference>
<accession>A0ABS2Y4K9</accession>